<organism evidence="12 13">
    <name type="scientific">Thermaerobacter marianensis (strain ATCC 700841 / DSM 12885 / JCM 10246 / 7p75a)</name>
    <dbReference type="NCBI Taxonomy" id="644966"/>
    <lineage>
        <taxon>Bacteria</taxon>
        <taxon>Bacillati</taxon>
        <taxon>Bacillota</taxon>
        <taxon>Clostridia</taxon>
        <taxon>Eubacteriales</taxon>
        <taxon>Clostridiales Family XVII. Incertae Sedis</taxon>
        <taxon>Thermaerobacter</taxon>
    </lineage>
</organism>
<keyword evidence="13" id="KW-1185">Reference proteome</keyword>
<dbReference type="InterPro" id="IPR001872">
    <property type="entry name" value="Peptidase_A8"/>
</dbReference>
<evidence type="ECO:0000256" key="10">
    <source>
        <dbReference type="RuleBase" id="RU004181"/>
    </source>
</evidence>
<dbReference type="GO" id="GO:0005886">
    <property type="term" value="C:plasma membrane"/>
    <property type="evidence" value="ECO:0007669"/>
    <property type="project" value="UniProtKB-SubCell"/>
</dbReference>
<keyword evidence="4 9" id="KW-0812">Transmembrane</keyword>
<feature type="active site" evidence="9">
    <location>
        <position position="130"/>
    </location>
</feature>
<dbReference type="OrthoDB" id="9810259at2"/>
<feature type="transmembrane region" description="Helical" evidence="9">
    <location>
        <begin position="126"/>
        <end position="145"/>
    </location>
</feature>
<evidence type="ECO:0000256" key="1">
    <source>
        <dbReference type="ARBA" id="ARBA00006139"/>
    </source>
</evidence>
<sequence>MLPIATALLVFAADQAAKAWVLDRIAPLGTVPAVPGVIRWTFVQNRGAAFGLLQNQTFFFVAVAVIVIAAILYWLPRLPGRAGTARFALGLQLGGAVGNLIDRLRWGYVVDFIDLEFWPLHRWPVFNVADAAIVTGTVLLVLWLLRGAEPVPAGGPEDAGRSQAPRRARPDAGRGADPGGVKATAGDGRSMAGPAVRRAGGGGN</sequence>
<dbReference type="PANTHER" id="PTHR33695">
    <property type="entry name" value="LIPOPROTEIN SIGNAL PEPTIDASE"/>
    <property type="match status" value="1"/>
</dbReference>
<dbReference type="RefSeq" id="WP_013495311.1">
    <property type="nucleotide sequence ID" value="NC_014831.1"/>
</dbReference>
<keyword evidence="5 9" id="KW-0064">Aspartyl protease</keyword>
<evidence type="ECO:0000313" key="12">
    <source>
        <dbReference type="EMBL" id="ADU51006.1"/>
    </source>
</evidence>
<gene>
    <name evidence="9" type="primary">lspA</name>
    <name evidence="12" type="ordered locus">Tmar_0892</name>
</gene>
<evidence type="ECO:0000256" key="5">
    <source>
        <dbReference type="ARBA" id="ARBA00022750"/>
    </source>
</evidence>
<reference evidence="12 13" key="1">
    <citation type="journal article" date="2010" name="Stand. Genomic Sci.">
        <title>Complete genome sequence of Thermaerobacter marianensis type strain (7p75a).</title>
        <authorList>
            <person name="Han C."/>
            <person name="Gu W."/>
            <person name="Zhang X."/>
            <person name="Lapidus A."/>
            <person name="Nolan M."/>
            <person name="Copeland A."/>
            <person name="Lucas S."/>
            <person name="Del Rio T.G."/>
            <person name="Tice H."/>
            <person name="Cheng J.F."/>
            <person name="Tapia R."/>
            <person name="Goodwin L."/>
            <person name="Pitluck S."/>
            <person name="Pagani I."/>
            <person name="Ivanova N."/>
            <person name="Mavromatis K."/>
            <person name="Mikhailova N."/>
            <person name="Pati A."/>
            <person name="Chen A."/>
            <person name="Palaniappan K."/>
            <person name="Land M."/>
            <person name="Hauser L."/>
            <person name="Chang Y.J."/>
            <person name="Jeffries C.D."/>
            <person name="Schneider S."/>
            <person name="Rohde M."/>
            <person name="Goker M."/>
            <person name="Pukall R."/>
            <person name="Woyke T."/>
            <person name="Bristow J."/>
            <person name="Eisen J.A."/>
            <person name="Markowitz V."/>
            <person name="Hugenholtz P."/>
            <person name="Kyrpides N.C."/>
            <person name="Klenk H.P."/>
            <person name="Detter J.C."/>
        </authorList>
    </citation>
    <scope>NUCLEOTIDE SEQUENCE [LARGE SCALE GENOMIC DNA]</scope>
    <source>
        <strain evidence="13">ATCC 700841 / DSM 12885 / JCM 10246 / 7p75a</strain>
    </source>
</reference>
<evidence type="ECO:0000256" key="2">
    <source>
        <dbReference type="ARBA" id="ARBA00022475"/>
    </source>
</evidence>
<evidence type="ECO:0000256" key="8">
    <source>
        <dbReference type="ARBA" id="ARBA00023136"/>
    </source>
</evidence>
<feature type="active site" evidence="9">
    <location>
        <position position="111"/>
    </location>
</feature>
<keyword evidence="2 9" id="KW-1003">Cell membrane</keyword>
<comment type="subcellular location">
    <subcellularLocation>
        <location evidence="9">Cell membrane</location>
        <topology evidence="9">Multi-pass membrane protein</topology>
    </subcellularLocation>
</comment>
<dbReference type="HOGENOM" id="CLU_083252_3_1_9"/>
<feature type="region of interest" description="Disordered" evidence="11">
    <location>
        <begin position="152"/>
        <end position="204"/>
    </location>
</feature>
<evidence type="ECO:0000313" key="13">
    <source>
        <dbReference type="Proteomes" id="UP000008915"/>
    </source>
</evidence>
<protein>
    <recommendedName>
        <fullName evidence="9">Lipoprotein signal peptidase</fullName>
        <ecNumber evidence="9">3.4.23.36</ecNumber>
    </recommendedName>
    <alternativeName>
        <fullName evidence="9">Prolipoprotein signal peptidase</fullName>
    </alternativeName>
    <alternativeName>
        <fullName evidence="9">Signal peptidase II</fullName>
        <shortName evidence="9">SPase II</shortName>
    </alternativeName>
</protein>
<dbReference type="EC" id="3.4.23.36" evidence="9"/>
<feature type="transmembrane region" description="Helical" evidence="9">
    <location>
        <begin position="57"/>
        <end position="75"/>
    </location>
</feature>
<dbReference type="KEGG" id="tmr:Tmar_0892"/>
<dbReference type="AlphaFoldDB" id="E6SJ11"/>
<evidence type="ECO:0000256" key="3">
    <source>
        <dbReference type="ARBA" id="ARBA00022670"/>
    </source>
</evidence>
<dbReference type="Proteomes" id="UP000008915">
    <property type="component" value="Chromosome"/>
</dbReference>
<keyword evidence="3 9" id="KW-0645">Protease</keyword>
<evidence type="ECO:0000256" key="4">
    <source>
        <dbReference type="ARBA" id="ARBA00022692"/>
    </source>
</evidence>
<keyword evidence="6 9" id="KW-0378">Hydrolase</keyword>
<comment type="caution">
    <text evidence="9">Lacks conserved residue(s) required for the propagation of feature annotation.</text>
</comment>
<dbReference type="Pfam" id="PF01252">
    <property type="entry name" value="Peptidase_A8"/>
    <property type="match status" value="1"/>
</dbReference>
<dbReference type="eggNOG" id="COG0597">
    <property type="taxonomic scope" value="Bacteria"/>
</dbReference>
<comment type="function">
    <text evidence="9">This protein specifically catalyzes the removal of signal peptides from prolipoproteins.</text>
</comment>
<proteinExistence type="inferred from homology"/>
<comment type="similarity">
    <text evidence="1 9 10">Belongs to the peptidase A8 family.</text>
</comment>
<dbReference type="EMBL" id="CP002344">
    <property type="protein sequence ID" value="ADU51006.1"/>
    <property type="molecule type" value="Genomic_DNA"/>
</dbReference>
<dbReference type="PANTHER" id="PTHR33695:SF1">
    <property type="entry name" value="LIPOPROTEIN SIGNAL PEPTIDASE"/>
    <property type="match status" value="1"/>
</dbReference>
<dbReference type="PRINTS" id="PR00781">
    <property type="entry name" value="LIPOSIGPTASE"/>
</dbReference>
<name>E6SJ11_THEM7</name>
<dbReference type="STRING" id="644966.Tmar_0892"/>
<reference evidence="13" key="2">
    <citation type="journal article" date="2010" name="Stand. Genomic Sci.">
        <title>Complete genome sequence of Thermaerobacter marianensis type strain (7p75aT).</title>
        <authorList>
            <person name="Han C."/>
            <person name="Gu W."/>
            <person name="Zhang X."/>
            <person name="Lapidus A."/>
            <person name="Nolan M."/>
            <person name="Copeland A."/>
            <person name="Lucas S."/>
            <person name="Glavina Del Rio T."/>
            <person name="Tice H."/>
            <person name="Cheng J."/>
            <person name="Tapia R."/>
            <person name="Goodwin L."/>
            <person name="Pitluck S."/>
            <person name="Pagani I."/>
            <person name="Ivanova N."/>
            <person name="Mavromatis K."/>
            <person name="Mikhailova N."/>
            <person name="Pati A."/>
            <person name="Chen A."/>
            <person name="Palaniappan K."/>
            <person name="Land M."/>
            <person name="Hauser L."/>
            <person name="Chang Y."/>
            <person name="Jeffries C."/>
            <person name="Schneider S."/>
            <person name="Rohde M."/>
            <person name="Goker M."/>
            <person name="Pukall R."/>
            <person name="Woyke T."/>
            <person name="Bristow J."/>
            <person name="Eisen J."/>
            <person name="Markowitz V."/>
            <person name="Hugenholtz P."/>
            <person name="Kyrpides N."/>
            <person name="Klenk H."/>
            <person name="Detter J."/>
        </authorList>
    </citation>
    <scope>NUCLEOTIDE SEQUENCE [LARGE SCALE GENOMIC DNA]</scope>
    <source>
        <strain evidence="13">ATCC 700841 / DSM 12885 / JCM 10246 / 7p75a</strain>
    </source>
</reference>
<keyword evidence="12" id="KW-0449">Lipoprotein</keyword>
<dbReference type="UniPathway" id="UPA00665"/>
<dbReference type="GO" id="GO:0006508">
    <property type="term" value="P:proteolysis"/>
    <property type="evidence" value="ECO:0007669"/>
    <property type="project" value="UniProtKB-KW"/>
</dbReference>
<dbReference type="NCBIfam" id="TIGR00077">
    <property type="entry name" value="lspA"/>
    <property type="match status" value="1"/>
</dbReference>
<evidence type="ECO:0000256" key="9">
    <source>
        <dbReference type="HAMAP-Rule" id="MF_00161"/>
    </source>
</evidence>
<keyword evidence="8 9" id="KW-0472">Membrane</keyword>
<dbReference type="HAMAP" id="MF_00161">
    <property type="entry name" value="LspA"/>
    <property type="match status" value="1"/>
</dbReference>
<evidence type="ECO:0000256" key="7">
    <source>
        <dbReference type="ARBA" id="ARBA00022989"/>
    </source>
</evidence>
<keyword evidence="7 9" id="KW-1133">Transmembrane helix</keyword>
<comment type="pathway">
    <text evidence="9">Protein modification; lipoprotein biosynthesis (signal peptide cleavage).</text>
</comment>
<evidence type="ECO:0000256" key="6">
    <source>
        <dbReference type="ARBA" id="ARBA00022801"/>
    </source>
</evidence>
<accession>E6SJ11</accession>
<dbReference type="GO" id="GO:0004190">
    <property type="term" value="F:aspartic-type endopeptidase activity"/>
    <property type="evidence" value="ECO:0007669"/>
    <property type="project" value="UniProtKB-UniRule"/>
</dbReference>
<comment type="catalytic activity">
    <reaction evidence="9">
        <text>Release of signal peptides from bacterial membrane prolipoproteins. Hydrolyzes -Xaa-Yaa-Zaa-|-(S,diacylglyceryl)Cys-, in which Xaa is hydrophobic (preferably Leu), and Yaa (Ala or Ser) and Zaa (Gly or Ala) have small, neutral side chains.</text>
        <dbReference type="EC" id="3.4.23.36"/>
    </reaction>
</comment>
<evidence type="ECO:0000256" key="11">
    <source>
        <dbReference type="SAM" id="MobiDB-lite"/>
    </source>
</evidence>